<evidence type="ECO:0000256" key="4">
    <source>
        <dbReference type="RuleBase" id="RU362026"/>
    </source>
</evidence>
<dbReference type="HOGENOM" id="CLU_024927_4_0_7"/>
<dbReference type="Gene3D" id="3.40.50.150">
    <property type="entry name" value="Vaccinia Virus protein VP39"/>
    <property type="match status" value="1"/>
</dbReference>
<dbReference type="PRINTS" id="PR00508">
    <property type="entry name" value="S21N4MTFRASE"/>
</dbReference>
<dbReference type="AlphaFoldDB" id="B8DLJ5"/>
<organism evidence="6">
    <name type="scientific">Nitratidesulfovibrio vulgaris (strain DSM 19637 / Miyazaki F)</name>
    <name type="common">Desulfovibrio vulgaris</name>
    <dbReference type="NCBI Taxonomy" id="883"/>
    <lineage>
        <taxon>Bacteria</taxon>
        <taxon>Pseudomonadati</taxon>
        <taxon>Thermodesulfobacteriota</taxon>
        <taxon>Desulfovibrionia</taxon>
        <taxon>Desulfovibrionales</taxon>
        <taxon>Desulfovibrionaceae</taxon>
        <taxon>Nitratidesulfovibrio</taxon>
    </lineage>
</organism>
<dbReference type="GO" id="GO:0032259">
    <property type="term" value="P:methylation"/>
    <property type="evidence" value="ECO:0007669"/>
    <property type="project" value="UniProtKB-KW"/>
</dbReference>
<dbReference type="SUPFAM" id="SSF53335">
    <property type="entry name" value="S-adenosyl-L-methionine-dependent methyltransferases"/>
    <property type="match status" value="1"/>
</dbReference>
<protein>
    <recommendedName>
        <fullName evidence="4">Methyltransferase</fullName>
        <ecNumber evidence="4">2.1.1.-</ecNumber>
    </recommendedName>
</protein>
<keyword evidence="2 6" id="KW-0489">Methyltransferase</keyword>
<evidence type="ECO:0000256" key="1">
    <source>
        <dbReference type="ARBA" id="ARBA00006594"/>
    </source>
</evidence>
<dbReference type="eggNOG" id="COG0863">
    <property type="taxonomic scope" value="Bacteria"/>
</dbReference>
<comment type="similarity">
    <text evidence="1 4">Belongs to the N(4)/N(6)-methyltransferase family.</text>
</comment>
<dbReference type="GO" id="GO:0008170">
    <property type="term" value="F:N-methyltransferase activity"/>
    <property type="evidence" value="ECO:0007669"/>
    <property type="project" value="InterPro"/>
</dbReference>
<evidence type="ECO:0000256" key="3">
    <source>
        <dbReference type="ARBA" id="ARBA00022679"/>
    </source>
</evidence>
<dbReference type="OrthoDB" id="9800801at2"/>
<dbReference type="Pfam" id="PF01555">
    <property type="entry name" value="N6_N4_Mtase"/>
    <property type="match status" value="1"/>
</dbReference>
<dbReference type="REBASE" id="19615">
    <property type="entry name" value="M.DvuMFORF1308P"/>
</dbReference>
<dbReference type="InterPro" id="IPR029063">
    <property type="entry name" value="SAM-dependent_MTases_sf"/>
</dbReference>
<keyword evidence="3" id="KW-0808">Transferase</keyword>
<dbReference type="EMBL" id="CP001197">
    <property type="protein sequence ID" value="ACL08257.1"/>
    <property type="molecule type" value="Genomic_DNA"/>
</dbReference>
<dbReference type="STRING" id="883.DvMF_1308"/>
<dbReference type="InterPro" id="IPR001091">
    <property type="entry name" value="RM_Methyltransferase"/>
</dbReference>
<gene>
    <name evidence="6" type="ordered locus">DvMF_1308</name>
</gene>
<evidence type="ECO:0000256" key="2">
    <source>
        <dbReference type="ARBA" id="ARBA00022603"/>
    </source>
</evidence>
<sequence length="253" mass="27745">MDRPIERIGDVATIIQGDALTVLRELPGESVDAVVTDPPYSSGGMTLTARQADPAAKYQTSGTKRSYPAMLGDNKDQRSFTTWATLWLTECWRMARDGAPLLVFTDWRQLPSTTDAVQAAGWLWRGLVVWHKPSARPLLGEFRRDAEFLVYAVKRKASPATRNCLPGVLRHNVNPAEKVHLTGKPVALLRDLLAVTQPGGLVLDPFTGGGTTGMACMATGRRFLGIELSPQYHRIAVDRIAAAHRDTLATETR</sequence>
<evidence type="ECO:0000259" key="5">
    <source>
        <dbReference type="Pfam" id="PF01555"/>
    </source>
</evidence>
<proteinExistence type="inferred from homology"/>
<dbReference type="KEGG" id="dvm:DvMF_1308"/>
<reference evidence="6" key="1">
    <citation type="submission" date="2008-10" db="EMBL/GenBank/DDBJ databases">
        <title>Complete sequence of Desulfovibrio vulgaris str. 'Miyazaki F'.</title>
        <authorList>
            <person name="Lucas S."/>
            <person name="Copeland A."/>
            <person name="Lapidus A."/>
            <person name="Glavina del Rio T."/>
            <person name="Dalin E."/>
            <person name="Tice H."/>
            <person name="Bruce D."/>
            <person name="Goodwin L."/>
            <person name="Pitluck S."/>
            <person name="Sims D."/>
            <person name="Brettin T."/>
            <person name="Detter J.C."/>
            <person name="Han C."/>
            <person name="Larimer F."/>
            <person name="Land M."/>
            <person name="Hauser L."/>
            <person name="Kyrpides N."/>
            <person name="Mikhailova N."/>
            <person name="Hazen T.C."/>
            <person name="Richardson P."/>
        </authorList>
    </citation>
    <scope>NUCLEOTIDE SEQUENCE</scope>
    <source>
        <strain evidence="6">Miyazaki F</strain>
    </source>
</reference>
<evidence type="ECO:0000313" key="6">
    <source>
        <dbReference type="EMBL" id="ACL08257.1"/>
    </source>
</evidence>
<dbReference type="EC" id="2.1.1.-" evidence="4"/>
<feature type="domain" description="DNA methylase N-4/N-6" evidence="5">
    <location>
        <begin position="31"/>
        <end position="237"/>
    </location>
</feature>
<dbReference type="InterPro" id="IPR002941">
    <property type="entry name" value="DNA_methylase_N4/N6"/>
</dbReference>
<accession>B8DLJ5</accession>
<dbReference type="PROSITE" id="PS00092">
    <property type="entry name" value="N6_MTASE"/>
    <property type="match status" value="1"/>
</dbReference>
<dbReference type="GO" id="GO:0003677">
    <property type="term" value="F:DNA binding"/>
    <property type="evidence" value="ECO:0007669"/>
    <property type="project" value="InterPro"/>
</dbReference>
<name>B8DLJ5_NITV9</name>
<dbReference type="InterPro" id="IPR002052">
    <property type="entry name" value="DNA_methylase_N6_adenine_CS"/>
</dbReference>